<protein>
    <submittedName>
        <fullName evidence="2">Divalent cation transporter</fullName>
    </submittedName>
</protein>
<comment type="caution">
    <text evidence="2">The sequence shown here is derived from an EMBL/GenBank/DDBJ whole genome shotgun (WGS) entry which is preliminary data.</text>
</comment>
<evidence type="ECO:0000313" key="3">
    <source>
        <dbReference type="Proteomes" id="UP000318590"/>
    </source>
</evidence>
<keyword evidence="1" id="KW-0472">Membrane</keyword>
<feature type="transmembrane region" description="Helical" evidence="1">
    <location>
        <begin position="108"/>
        <end position="131"/>
    </location>
</feature>
<keyword evidence="1" id="KW-1133">Transmembrane helix</keyword>
<accession>A0A547PT72</accession>
<dbReference type="AlphaFoldDB" id="A0A547PT72"/>
<keyword evidence="3" id="KW-1185">Reference proteome</keyword>
<gene>
    <name evidence="2" type="ORF">FEV53_12965</name>
</gene>
<keyword evidence="1" id="KW-0812">Transmembrane</keyword>
<dbReference type="OrthoDB" id="5766358at2"/>
<feature type="transmembrane region" description="Helical" evidence="1">
    <location>
        <begin position="64"/>
        <end position="88"/>
    </location>
</feature>
<organism evidence="2 3">
    <name type="scientific">Palleronia caenipelagi</name>
    <dbReference type="NCBI Taxonomy" id="2489174"/>
    <lineage>
        <taxon>Bacteria</taxon>
        <taxon>Pseudomonadati</taxon>
        <taxon>Pseudomonadota</taxon>
        <taxon>Alphaproteobacteria</taxon>
        <taxon>Rhodobacterales</taxon>
        <taxon>Roseobacteraceae</taxon>
        <taxon>Palleronia</taxon>
    </lineage>
</organism>
<dbReference type="EMBL" id="VFSV01000024">
    <property type="protein sequence ID" value="TRD17345.1"/>
    <property type="molecule type" value="Genomic_DNA"/>
</dbReference>
<sequence length="235" mass="24267">MISVLLFSLIAGLSIPVGAALARLKIVLPDWKERELRHTIVAFGAGALLSAVALVLIPQGAEPVSPWIALGSFVTGAILMRAIDGAIARRGGQGAQFLAMMSDFVPEAIAMGALFSVSPEAAPLLALLIALQNVPEAFNAYHEAEEAGHDSHEGLVRKFTLLALMGPLCAVGGYLFLSGAPQVTGILMCAAAGGILYLIFQDIAPQVPLENDTLPPLGAVAGFGLGLAGELFMNG</sequence>
<proteinExistence type="predicted"/>
<dbReference type="Proteomes" id="UP000318590">
    <property type="component" value="Unassembled WGS sequence"/>
</dbReference>
<feature type="transmembrane region" description="Helical" evidence="1">
    <location>
        <begin position="38"/>
        <end position="57"/>
    </location>
</feature>
<name>A0A547PT72_9RHOB</name>
<feature type="transmembrane region" description="Helical" evidence="1">
    <location>
        <begin position="159"/>
        <end position="177"/>
    </location>
</feature>
<feature type="transmembrane region" description="Helical" evidence="1">
    <location>
        <begin position="183"/>
        <end position="200"/>
    </location>
</feature>
<evidence type="ECO:0000313" key="2">
    <source>
        <dbReference type="EMBL" id="TRD17345.1"/>
    </source>
</evidence>
<evidence type="ECO:0000256" key="1">
    <source>
        <dbReference type="SAM" id="Phobius"/>
    </source>
</evidence>
<reference evidence="2 3" key="1">
    <citation type="submission" date="2019-06" db="EMBL/GenBank/DDBJ databases">
        <title>Paenimaribius caenipelagi gen. nov., sp. nov., isolated from a tidal flat.</title>
        <authorList>
            <person name="Yoon J.-H."/>
        </authorList>
    </citation>
    <scope>NUCLEOTIDE SEQUENCE [LARGE SCALE GENOMIC DNA]</scope>
    <source>
        <strain evidence="2 3">JBTF-M29</strain>
    </source>
</reference>
<dbReference type="RefSeq" id="WP_142835249.1">
    <property type="nucleotide sequence ID" value="NZ_VFSV01000024.1"/>
</dbReference>